<dbReference type="EMBL" id="REGN01009055">
    <property type="protein sequence ID" value="RNA02078.1"/>
    <property type="molecule type" value="Genomic_DNA"/>
</dbReference>
<comment type="caution">
    <text evidence="2">The sequence shown here is derived from an EMBL/GenBank/DDBJ whole genome shotgun (WGS) entry which is preliminary data.</text>
</comment>
<protein>
    <submittedName>
        <fullName evidence="2">Uncharacterized protein</fullName>
    </submittedName>
</protein>
<proteinExistence type="predicted"/>
<reference evidence="2 3" key="1">
    <citation type="journal article" date="2018" name="Sci. Rep.">
        <title>Genomic signatures of local adaptation to the degree of environmental predictability in rotifers.</title>
        <authorList>
            <person name="Franch-Gras L."/>
            <person name="Hahn C."/>
            <person name="Garcia-Roger E.M."/>
            <person name="Carmona M.J."/>
            <person name="Serra M."/>
            <person name="Gomez A."/>
        </authorList>
    </citation>
    <scope>NUCLEOTIDE SEQUENCE [LARGE SCALE GENOMIC DNA]</scope>
    <source>
        <strain evidence="2">HYR1</strain>
    </source>
</reference>
<accession>A0A3M7PTU8</accession>
<dbReference type="Gene3D" id="3.40.50.11350">
    <property type="match status" value="1"/>
</dbReference>
<keyword evidence="3" id="KW-1185">Reference proteome</keyword>
<dbReference type="AlphaFoldDB" id="A0A3M7PTU8"/>
<keyword evidence="1" id="KW-0472">Membrane</keyword>
<feature type="transmembrane region" description="Helical" evidence="1">
    <location>
        <begin position="7"/>
        <end position="23"/>
    </location>
</feature>
<evidence type="ECO:0000256" key="1">
    <source>
        <dbReference type="SAM" id="Phobius"/>
    </source>
</evidence>
<organism evidence="2 3">
    <name type="scientific">Brachionus plicatilis</name>
    <name type="common">Marine rotifer</name>
    <name type="synonym">Brachionus muelleri</name>
    <dbReference type="NCBI Taxonomy" id="10195"/>
    <lineage>
        <taxon>Eukaryota</taxon>
        <taxon>Metazoa</taxon>
        <taxon>Spiralia</taxon>
        <taxon>Gnathifera</taxon>
        <taxon>Rotifera</taxon>
        <taxon>Eurotatoria</taxon>
        <taxon>Monogononta</taxon>
        <taxon>Pseudotrocha</taxon>
        <taxon>Ploima</taxon>
        <taxon>Brachionidae</taxon>
        <taxon>Brachionus</taxon>
    </lineage>
</organism>
<evidence type="ECO:0000313" key="3">
    <source>
        <dbReference type="Proteomes" id="UP000276133"/>
    </source>
</evidence>
<evidence type="ECO:0000313" key="2">
    <source>
        <dbReference type="EMBL" id="RNA02078.1"/>
    </source>
</evidence>
<keyword evidence="1" id="KW-1133">Transmembrane helix</keyword>
<dbReference type="STRING" id="10195.A0A3M7PTU8"/>
<dbReference type="Proteomes" id="UP000276133">
    <property type="component" value="Unassembled WGS sequence"/>
</dbReference>
<keyword evidence="1" id="KW-0812">Transmembrane</keyword>
<sequence length="376" mass="44876">MYEKKNKIISALLIFIFVCIYYYQNDLLYIPDLGLKNQTKFIQYECTKPSEICGGWGDRLKGILSTYAISMILDRKFTIKMTRNCDLKKIMEPNEINWDYEQVPQKIGSKEINIGWDRSYYDTFKKDISLFTKKKNTPLIKVKAKIQFANVLRENQNLKPKIESLGYKVDQFHIVYSLHKWYNQLFKLNKESQKKYEWYMGRLKPNKKTKLICVQIRTGDPDLAERRDYYTRKEYWRFINKKFLNSKNSGSYKIFVTSDYERVKEEAQSYFPNNEVIYNKNSSFHIEKQGDNDCGGFESVVFDFHIMQNCDIGVISHSGYGLLALLNRPEPFKELYVYSKEHKHLKITYNNDTSYFSPWKNLTWIKYSKLGDILFF</sequence>
<gene>
    <name evidence="2" type="ORF">BpHYR1_038632</name>
</gene>
<dbReference type="OrthoDB" id="428346at2759"/>
<name>A0A3M7PTU8_BRAPC</name>